<evidence type="ECO:0000256" key="1">
    <source>
        <dbReference type="ARBA" id="ARBA00004429"/>
    </source>
</evidence>
<dbReference type="InterPro" id="IPR029151">
    <property type="entry name" value="Sensor-like_sf"/>
</dbReference>
<dbReference type="SUPFAM" id="SSF103190">
    <property type="entry name" value="Sensory domain-like"/>
    <property type="match status" value="1"/>
</dbReference>
<feature type="transmembrane region" description="Helical" evidence="6">
    <location>
        <begin position="276"/>
        <end position="298"/>
    </location>
</feature>
<dbReference type="Gene3D" id="6.10.340.10">
    <property type="match status" value="1"/>
</dbReference>
<comment type="subcellular location">
    <subcellularLocation>
        <location evidence="1">Cell inner membrane</location>
        <topology evidence="1">Multi-pass membrane protein</topology>
    </subcellularLocation>
</comment>
<keyword evidence="11" id="KW-1185">Reference proteome</keyword>
<evidence type="ECO:0000313" key="11">
    <source>
        <dbReference type="Proteomes" id="UP000681075"/>
    </source>
</evidence>
<dbReference type="Pfam" id="PF14827">
    <property type="entry name" value="dCache_3"/>
    <property type="match status" value="1"/>
</dbReference>
<keyword evidence="2" id="KW-1003">Cell membrane</keyword>
<proteinExistence type="inferred from homology"/>
<dbReference type="PANTHER" id="PTHR32089">
    <property type="entry name" value="METHYL-ACCEPTING CHEMOTAXIS PROTEIN MCPB"/>
    <property type="match status" value="1"/>
</dbReference>
<dbReference type="InterPro" id="IPR003660">
    <property type="entry name" value="HAMP_dom"/>
</dbReference>
<dbReference type="GO" id="GO:0005886">
    <property type="term" value="C:plasma membrane"/>
    <property type="evidence" value="ECO:0007669"/>
    <property type="project" value="UniProtKB-SubCell"/>
</dbReference>
<reference evidence="10" key="1">
    <citation type="submission" date="2021-02" db="EMBL/GenBank/DDBJ databases">
        <title>Genome sequence of Rhodospirillales sp. strain TMPK1 isolated from soil.</title>
        <authorList>
            <person name="Nakai R."/>
            <person name="Kusada H."/>
            <person name="Tamaki H."/>
        </authorList>
    </citation>
    <scope>NUCLEOTIDE SEQUENCE</scope>
    <source>
        <strain evidence="10">TMPK1</strain>
    </source>
</reference>
<dbReference type="InterPro" id="IPR000727">
    <property type="entry name" value="T_SNARE_dom"/>
</dbReference>
<evidence type="ECO:0000256" key="2">
    <source>
        <dbReference type="ARBA" id="ARBA00022519"/>
    </source>
</evidence>
<dbReference type="EMBL" id="BOPV01000001">
    <property type="protein sequence ID" value="GIL39143.1"/>
    <property type="molecule type" value="Genomic_DNA"/>
</dbReference>
<dbReference type="SMART" id="SM00304">
    <property type="entry name" value="HAMP"/>
    <property type="match status" value="1"/>
</dbReference>
<keyword evidence="2" id="KW-0997">Cell inner membrane</keyword>
<dbReference type="Gene3D" id="1.10.287.950">
    <property type="entry name" value="Methyl-accepting chemotaxis protein"/>
    <property type="match status" value="1"/>
</dbReference>
<feature type="domain" description="Methyl-accepting transducer" evidence="7">
    <location>
        <begin position="394"/>
        <end position="616"/>
    </location>
</feature>
<dbReference type="SUPFAM" id="SSF58104">
    <property type="entry name" value="Methyl-accepting chemotaxis protein (MCP) signaling domain"/>
    <property type="match status" value="1"/>
</dbReference>
<keyword evidence="6" id="KW-0472">Membrane</keyword>
<keyword evidence="3 5" id="KW-0807">Transducer</keyword>
<dbReference type="AlphaFoldDB" id="A0A8S8X7F8"/>
<dbReference type="PROSITE" id="PS50885">
    <property type="entry name" value="HAMP"/>
    <property type="match status" value="1"/>
</dbReference>
<dbReference type="PROSITE" id="PS51257">
    <property type="entry name" value="PROKAR_LIPOPROTEIN"/>
    <property type="match status" value="1"/>
</dbReference>
<protein>
    <submittedName>
        <fullName evidence="10">Methyl-accepting chemotaxis protein</fullName>
    </submittedName>
</protein>
<evidence type="ECO:0000256" key="5">
    <source>
        <dbReference type="PROSITE-ProRule" id="PRU00284"/>
    </source>
</evidence>
<organism evidence="10 11">
    <name type="scientific">Roseiterribacter gracilis</name>
    <dbReference type="NCBI Taxonomy" id="2812848"/>
    <lineage>
        <taxon>Bacteria</taxon>
        <taxon>Pseudomonadati</taxon>
        <taxon>Pseudomonadota</taxon>
        <taxon>Alphaproteobacteria</taxon>
        <taxon>Rhodospirillales</taxon>
        <taxon>Roseiterribacteraceae</taxon>
        <taxon>Roseiterribacter</taxon>
    </lineage>
</organism>
<dbReference type="SMART" id="SM00283">
    <property type="entry name" value="MA"/>
    <property type="match status" value="1"/>
</dbReference>
<dbReference type="InterPro" id="IPR029150">
    <property type="entry name" value="dCache_3"/>
</dbReference>
<keyword evidence="6" id="KW-1133">Transmembrane helix</keyword>
<evidence type="ECO:0000256" key="4">
    <source>
        <dbReference type="ARBA" id="ARBA00029447"/>
    </source>
</evidence>
<comment type="caution">
    <text evidence="10">The sequence shown here is derived from an EMBL/GenBank/DDBJ whole genome shotgun (WGS) entry which is preliminary data.</text>
</comment>
<feature type="domain" description="HAMP" evidence="9">
    <location>
        <begin position="300"/>
        <end position="353"/>
    </location>
</feature>
<sequence length="651" mass="67618">MLRSISTRLIVAIALVAALGCAAISLLAWQQQRQQADAALDRELALQWQGVLAALEYEARTATAISTALSSFPAVREAMAKDDRDALVAFLTPALTAVKPLGAGYMTFFKNGTIAFSRIHDPKAIGDDVKGRRRNIPLAFEKKTPISGVEPGRDNLSVFGTVPFPLADNGTGVIDTGIPFGGPFVERLKKQFNVDAAIHRITADKIETLANSGKATATLDDVKRALAGETIAREVDIGGKATALRIGTIRNGANEPVGVLELAIDASKLRAAAAQAALQLGLSAIAVLVAAAGVAWWIGRSLSRPIGALTDTMNELAAGNTRIDVRGRERNDELGKMARSVEVFRSAMQDAETLRAEEGARKEEAEAQKRRALGEMADKFESEVTGAVGAVDAAARSMRDSAGAIHSATGDASQRTTAAAAATEEASVSVQTVAAAAEQLAASIAEIGRQVEQSATVATEAVGTAKTTRNTVDTLDQAAKRIGDVVKLIGDVASQTNLLALNATIEAARAGEAGKGFAVVASEVKTLAGQTAKATDEISEQIGAIQAATQECVTSIASVASTIEKLHQISATIAAAVEEQGAATREIARNVQEAAQGTSEVASNVAAADRAAVESTRVANDVLSASDLLDAQATTLRRQVGSFLEALRKSA</sequence>
<dbReference type="Proteomes" id="UP000681075">
    <property type="component" value="Unassembled WGS sequence"/>
</dbReference>
<dbReference type="InterPro" id="IPR004089">
    <property type="entry name" value="MCPsignal_dom"/>
</dbReference>
<evidence type="ECO:0000259" key="7">
    <source>
        <dbReference type="PROSITE" id="PS50111"/>
    </source>
</evidence>
<dbReference type="PROSITE" id="PS50111">
    <property type="entry name" value="CHEMOTAXIS_TRANSDUC_2"/>
    <property type="match status" value="1"/>
</dbReference>
<dbReference type="GO" id="GO:0007165">
    <property type="term" value="P:signal transduction"/>
    <property type="evidence" value="ECO:0007669"/>
    <property type="project" value="UniProtKB-KW"/>
</dbReference>
<dbReference type="PROSITE" id="PS50192">
    <property type="entry name" value="T_SNARE"/>
    <property type="match status" value="1"/>
</dbReference>
<accession>A0A8S8X7F8</accession>
<keyword evidence="6" id="KW-0812">Transmembrane</keyword>
<name>A0A8S8X7F8_9PROT</name>
<evidence type="ECO:0000259" key="9">
    <source>
        <dbReference type="PROSITE" id="PS50885"/>
    </source>
</evidence>
<feature type="domain" description="T-SNARE coiled-coil homology" evidence="8">
    <location>
        <begin position="546"/>
        <end position="608"/>
    </location>
</feature>
<gene>
    <name evidence="10" type="ORF">TMPK1_13800</name>
</gene>
<dbReference type="Pfam" id="PF00672">
    <property type="entry name" value="HAMP"/>
    <property type="match status" value="1"/>
</dbReference>
<evidence type="ECO:0000256" key="3">
    <source>
        <dbReference type="ARBA" id="ARBA00023224"/>
    </source>
</evidence>
<dbReference type="PANTHER" id="PTHR32089:SF112">
    <property type="entry name" value="LYSOZYME-LIKE PROTEIN-RELATED"/>
    <property type="match status" value="1"/>
</dbReference>
<comment type="similarity">
    <text evidence="4">Belongs to the methyl-accepting chemotaxis (MCP) protein family.</text>
</comment>
<dbReference type="CDD" id="cd06225">
    <property type="entry name" value="HAMP"/>
    <property type="match status" value="1"/>
</dbReference>
<evidence type="ECO:0000313" key="10">
    <source>
        <dbReference type="EMBL" id="GIL39143.1"/>
    </source>
</evidence>
<dbReference type="RefSeq" id="WP_420242241.1">
    <property type="nucleotide sequence ID" value="NZ_BOPV01000001.1"/>
</dbReference>
<evidence type="ECO:0000259" key="8">
    <source>
        <dbReference type="PROSITE" id="PS50192"/>
    </source>
</evidence>
<dbReference type="Pfam" id="PF00015">
    <property type="entry name" value="MCPsignal"/>
    <property type="match status" value="1"/>
</dbReference>
<evidence type="ECO:0000256" key="6">
    <source>
        <dbReference type="SAM" id="Phobius"/>
    </source>
</evidence>